<comment type="similarity">
    <text evidence="10 11">Belongs to the TonB-dependent receptor family.</text>
</comment>
<dbReference type="Gene3D" id="2.40.170.20">
    <property type="entry name" value="TonB-dependent receptor, beta-barrel domain"/>
    <property type="match status" value="1"/>
</dbReference>
<evidence type="ECO:0000256" key="7">
    <source>
        <dbReference type="ARBA" id="ARBA00023136"/>
    </source>
</evidence>
<accession>A0A1H6Z4N3</accession>
<dbReference type="GO" id="GO:0009279">
    <property type="term" value="C:cell outer membrane"/>
    <property type="evidence" value="ECO:0007669"/>
    <property type="project" value="UniProtKB-SubCell"/>
</dbReference>
<dbReference type="STRING" id="1416801.SAMN05192553_104218"/>
<keyword evidence="7 10" id="KW-0472">Membrane</keyword>
<evidence type="ECO:0000256" key="5">
    <source>
        <dbReference type="ARBA" id="ARBA00022729"/>
    </source>
</evidence>
<dbReference type="OrthoDB" id="9762903at2"/>
<dbReference type="Proteomes" id="UP000199403">
    <property type="component" value="Unassembled WGS sequence"/>
</dbReference>
<keyword evidence="9 10" id="KW-0998">Cell outer membrane</keyword>
<dbReference type="InterPro" id="IPR037066">
    <property type="entry name" value="Plug_dom_sf"/>
</dbReference>
<dbReference type="PANTHER" id="PTHR30069:SF29">
    <property type="entry name" value="HEMOGLOBIN AND HEMOGLOBIN-HAPTOGLOBIN-BINDING PROTEIN 1-RELATED"/>
    <property type="match status" value="1"/>
</dbReference>
<dbReference type="Pfam" id="PF07715">
    <property type="entry name" value="Plug"/>
    <property type="match status" value="1"/>
</dbReference>
<keyword evidence="8" id="KW-0675">Receptor</keyword>
<evidence type="ECO:0000259" key="12">
    <source>
        <dbReference type="Pfam" id="PF00593"/>
    </source>
</evidence>
<evidence type="ECO:0000313" key="14">
    <source>
        <dbReference type="EMBL" id="SEJ48388.1"/>
    </source>
</evidence>
<dbReference type="PROSITE" id="PS52016">
    <property type="entry name" value="TONB_DEPENDENT_REC_3"/>
    <property type="match status" value="1"/>
</dbReference>
<dbReference type="GO" id="GO:0044718">
    <property type="term" value="P:siderophore transmembrane transport"/>
    <property type="evidence" value="ECO:0007669"/>
    <property type="project" value="TreeGrafter"/>
</dbReference>
<evidence type="ECO:0000256" key="3">
    <source>
        <dbReference type="ARBA" id="ARBA00022452"/>
    </source>
</evidence>
<proteinExistence type="inferred from homology"/>
<evidence type="ECO:0000259" key="13">
    <source>
        <dbReference type="Pfam" id="PF07715"/>
    </source>
</evidence>
<keyword evidence="3 10" id="KW-1134">Transmembrane beta strand</keyword>
<comment type="subcellular location">
    <subcellularLocation>
        <location evidence="1 10">Cell outer membrane</location>
        <topology evidence="1 10">Multi-pass membrane protein</topology>
    </subcellularLocation>
</comment>
<evidence type="ECO:0000256" key="11">
    <source>
        <dbReference type="RuleBase" id="RU003357"/>
    </source>
</evidence>
<evidence type="ECO:0000313" key="15">
    <source>
        <dbReference type="Proteomes" id="UP000199403"/>
    </source>
</evidence>
<dbReference type="GO" id="GO:0015344">
    <property type="term" value="F:siderophore uptake transmembrane transporter activity"/>
    <property type="evidence" value="ECO:0007669"/>
    <property type="project" value="TreeGrafter"/>
</dbReference>
<evidence type="ECO:0000256" key="10">
    <source>
        <dbReference type="PROSITE-ProRule" id="PRU01360"/>
    </source>
</evidence>
<evidence type="ECO:0000256" key="1">
    <source>
        <dbReference type="ARBA" id="ARBA00004571"/>
    </source>
</evidence>
<gene>
    <name evidence="14" type="ORF">SAMN05192553_104218</name>
</gene>
<dbReference type="InterPro" id="IPR000531">
    <property type="entry name" value="Beta-barrel_TonB"/>
</dbReference>
<evidence type="ECO:0000256" key="4">
    <source>
        <dbReference type="ARBA" id="ARBA00022692"/>
    </source>
</evidence>
<sequence>MAVVNRRIPFLAIVWLLLPVWGYCQELARDTVELDPVEVAAVPMRTYAYGQRIRSLDLSAAEGPSGGSVGDLLQDRTGLFIRAYGPGMAASLSIRGTSAGHNALFWNGLPVNSPSLGQADYSIFPMAGMDQVDIHYGSAGALYGTDAIGGAVHLSTSLSRDQRRKSHVKTQLGSFGNWGQEISHQQRLQSISFRTSLYRDVLANRYPYTDWASPDTPIRYQDHAAVHQQGWVQDIRADLGKAQVLQASVWLGEIQREVQPVMGSSSRDVQNDTNLRAVLDYIKNGPKTTWNIKAGIVRDYMEFNSDVNLTLQALLAAAVDWEPSAHWQSRSGVRYTRIQGDLSTYSHSEQRIELYQATNYKPLDNLAFSLQLRQLLHEGQPVPFTPGVGVSWTFVKSPVQQWELLGAASKGFKVPTLNDRYWVPGGNPDLASEQSWSKELGFNQQFTNKILQFSNRLSAFHMSVDNWIIWLPEESYWTPKNVRKVVSKGLEYFMEWELKQGGWDLGWEADYAWTHTSNRSVAAGNEMDLGKQLPYVPIHKLQVRGKVKNDRFSGFVSGQYTGERFLTSDNQTALPAYSLWGAGVSRTFSWKKWVSGSVALEVQNVWNTEYQLLRLRPMPGRNFQLTIHLEL</sequence>
<dbReference type="PANTHER" id="PTHR30069">
    <property type="entry name" value="TONB-DEPENDENT OUTER MEMBRANE RECEPTOR"/>
    <property type="match status" value="1"/>
</dbReference>
<name>A0A1H6Z4N3_9BACT</name>
<organism evidence="14 15">
    <name type="scientific">Cyclobacterium xiamenense</name>
    <dbReference type="NCBI Taxonomy" id="1297121"/>
    <lineage>
        <taxon>Bacteria</taxon>
        <taxon>Pseudomonadati</taxon>
        <taxon>Bacteroidota</taxon>
        <taxon>Cytophagia</taxon>
        <taxon>Cytophagales</taxon>
        <taxon>Cyclobacteriaceae</taxon>
        <taxon>Cyclobacterium</taxon>
    </lineage>
</organism>
<protein>
    <submittedName>
        <fullName evidence="14">Iron complex outermembrane recepter protein</fullName>
    </submittedName>
</protein>
<dbReference type="InterPro" id="IPR012910">
    <property type="entry name" value="Plug_dom"/>
</dbReference>
<dbReference type="Pfam" id="PF00593">
    <property type="entry name" value="TonB_dep_Rec_b-barrel"/>
    <property type="match status" value="1"/>
</dbReference>
<evidence type="ECO:0000256" key="2">
    <source>
        <dbReference type="ARBA" id="ARBA00022448"/>
    </source>
</evidence>
<dbReference type="RefSeq" id="WP_092175455.1">
    <property type="nucleotide sequence ID" value="NZ_FNZH01000004.1"/>
</dbReference>
<dbReference type="InterPro" id="IPR039426">
    <property type="entry name" value="TonB-dep_rcpt-like"/>
</dbReference>
<dbReference type="InterPro" id="IPR036942">
    <property type="entry name" value="Beta-barrel_TonB_sf"/>
</dbReference>
<keyword evidence="4 10" id="KW-0812">Transmembrane</keyword>
<dbReference type="AlphaFoldDB" id="A0A1H6Z4N3"/>
<feature type="domain" description="TonB-dependent receptor-like beta-barrel" evidence="12">
    <location>
        <begin position="177"/>
        <end position="605"/>
    </location>
</feature>
<reference evidence="15" key="1">
    <citation type="submission" date="2016-10" db="EMBL/GenBank/DDBJ databases">
        <authorList>
            <person name="Varghese N."/>
            <person name="Submissions S."/>
        </authorList>
    </citation>
    <scope>NUCLEOTIDE SEQUENCE [LARGE SCALE GENOMIC DNA]</scope>
    <source>
        <strain evidence="15">IBRC-M 10761</strain>
    </source>
</reference>
<evidence type="ECO:0000256" key="8">
    <source>
        <dbReference type="ARBA" id="ARBA00023170"/>
    </source>
</evidence>
<keyword evidence="15" id="KW-1185">Reference proteome</keyword>
<dbReference type="EMBL" id="FNZH01000004">
    <property type="protein sequence ID" value="SEJ48388.1"/>
    <property type="molecule type" value="Genomic_DNA"/>
</dbReference>
<feature type="domain" description="TonB-dependent receptor plug" evidence="13">
    <location>
        <begin position="66"/>
        <end position="151"/>
    </location>
</feature>
<keyword evidence="2 10" id="KW-0813">Transport</keyword>
<dbReference type="Gene3D" id="2.170.130.10">
    <property type="entry name" value="TonB-dependent receptor, plug domain"/>
    <property type="match status" value="1"/>
</dbReference>
<keyword evidence="6 11" id="KW-0798">TonB box</keyword>
<evidence type="ECO:0000256" key="6">
    <source>
        <dbReference type="ARBA" id="ARBA00023077"/>
    </source>
</evidence>
<dbReference type="SUPFAM" id="SSF56935">
    <property type="entry name" value="Porins"/>
    <property type="match status" value="1"/>
</dbReference>
<evidence type="ECO:0000256" key="9">
    <source>
        <dbReference type="ARBA" id="ARBA00023237"/>
    </source>
</evidence>
<keyword evidence="5" id="KW-0732">Signal</keyword>